<protein>
    <submittedName>
        <fullName evidence="1">K(+)-transporting ATPase subunit F</fullName>
    </submittedName>
</protein>
<dbReference type="InterPro" id="IPR011726">
    <property type="entry name" value="KdpF"/>
</dbReference>
<comment type="caution">
    <text evidence="1">The sequence shown here is derived from an EMBL/GenBank/DDBJ whole genome shotgun (WGS) entry which is preliminary data.</text>
</comment>
<proteinExistence type="predicted"/>
<evidence type="ECO:0000313" key="1">
    <source>
        <dbReference type="EMBL" id="MFD1122713.1"/>
    </source>
</evidence>
<evidence type="ECO:0000313" key="2">
    <source>
        <dbReference type="Proteomes" id="UP001597206"/>
    </source>
</evidence>
<keyword evidence="2" id="KW-1185">Reference proteome</keyword>
<dbReference type="EMBL" id="JBHTLN010000001">
    <property type="protein sequence ID" value="MFD1122713.1"/>
    <property type="molecule type" value="Genomic_DNA"/>
</dbReference>
<gene>
    <name evidence="1" type="primary">kdpF</name>
    <name evidence="1" type="ORF">ACFQ2T_09385</name>
</gene>
<dbReference type="NCBIfam" id="TIGR02115">
    <property type="entry name" value="potass_kdpF"/>
    <property type="match status" value="1"/>
</dbReference>
<dbReference type="Proteomes" id="UP001597206">
    <property type="component" value="Unassembled WGS sequence"/>
</dbReference>
<dbReference type="Pfam" id="PF09604">
    <property type="entry name" value="Potass_KdpF"/>
    <property type="match status" value="1"/>
</dbReference>
<reference evidence="2" key="1">
    <citation type="journal article" date="2019" name="Int. J. Syst. Evol. Microbiol.">
        <title>The Global Catalogue of Microorganisms (GCM) 10K type strain sequencing project: providing services to taxonomists for standard genome sequencing and annotation.</title>
        <authorList>
            <consortium name="The Broad Institute Genomics Platform"/>
            <consortium name="The Broad Institute Genome Sequencing Center for Infectious Disease"/>
            <person name="Wu L."/>
            <person name="Ma J."/>
        </authorList>
    </citation>
    <scope>NUCLEOTIDE SEQUENCE [LARGE SCALE GENOMIC DNA]</scope>
    <source>
        <strain evidence="2">CCUG 58411</strain>
    </source>
</reference>
<accession>A0ABW3PE98</accession>
<organism evidence="1 2">
    <name type="scientific">Methylophilus flavus</name>
    <dbReference type="NCBI Taxonomy" id="640084"/>
    <lineage>
        <taxon>Bacteria</taxon>
        <taxon>Pseudomonadati</taxon>
        <taxon>Pseudomonadota</taxon>
        <taxon>Betaproteobacteria</taxon>
        <taxon>Nitrosomonadales</taxon>
        <taxon>Methylophilaceae</taxon>
        <taxon>Methylophilus</taxon>
    </lineage>
</organism>
<sequence length="27" mass="3146">MIYLISGLIAGFLFVYLIYALIKPEHF</sequence>
<dbReference type="RefSeq" id="WP_379033952.1">
    <property type="nucleotide sequence ID" value="NZ_JBHTLN010000001.1"/>
</dbReference>
<name>A0ABW3PE98_9PROT</name>